<dbReference type="GO" id="GO:0005096">
    <property type="term" value="F:GTPase activator activity"/>
    <property type="evidence" value="ECO:0007669"/>
    <property type="project" value="EnsemblFungi"/>
</dbReference>
<accession>A0A1Q2ZV62</accession>
<protein>
    <recommendedName>
        <fullName evidence="1">UDENN FLCN/SMCR8-type domain-containing protein</fullName>
    </recommendedName>
</protein>
<sequence length="241" mass="27896">MASMLISLSHFCDKHGPRILLVTQAAINGSTGDELLVPTYPTDSYCDSCLLHFPKSSTNDIRSLKSNIGSQCFVSTQYSSIRYQLLTHIIRRSFSEETMIYDGMPLVFYDDIRGLNLVMGFKLNDENARGNERRYCIIFTIDSKDHKSSMKLLSENWNFITGGFDKMIKYICNSHRQEIERQNNVNDERSNFNLLGRTYLRGNKVKVPRNLAELTHDELLFVRLHKWNAYLLNSCMKSRVE</sequence>
<dbReference type="InterPro" id="IPR037520">
    <property type="entry name" value="Folliculin/SMCR8_longin"/>
</dbReference>
<dbReference type="PANTHER" id="PTHR31441">
    <property type="entry name" value="FOLLICULIN FAMILY MEMBER"/>
    <property type="match status" value="1"/>
</dbReference>
<dbReference type="OMA" id="THFCDKH"/>
<dbReference type="eggNOG" id="KOG3715">
    <property type="taxonomic scope" value="Eukaryota"/>
</dbReference>
<dbReference type="AlphaFoldDB" id="A0A1Q2ZV62"/>
<comment type="caution">
    <text evidence="2">The sequence shown here is derived from an EMBL/GenBank/DDBJ whole genome shotgun (WGS) entry which is preliminary data.</text>
</comment>
<feature type="domain" description="UDENN FLCN/SMCR8-type" evidence="1">
    <location>
        <begin position="48"/>
        <end position="241"/>
    </location>
</feature>
<dbReference type="GO" id="GO:0071230">
    <property type="term" value="P:cellular response to amino acid stimulus"/>
    <property type="evidence" value="ECO:0007669"/>
    <property type="project" value="EnsemblFungi"/>
</dbReference>
<gene>
    <name evidence="2" type="ORF">ZYGR_0H01700</name>
</gene>
<dbReference type="GO" id="GO:1990877">
    <property type="term" value="C:FNIP-folliculin RagC/D GAP"/>
    <property type="evidence" value="ECO:0007669"/>
    <property type="project" value="EnsemblFungi"/>
</dbReference>
<dbReference type="GO" id="GO:0005774">
    <property type="term" value="C:vacuolar membrane"/>
    <property type="evidence" value="ECO:0007669"/>
    <property type="project" value="EnsemblFungi"/>
</dbReference>
<dbReference type="GO" id="GO:0005829">
    <property type="term" value="C:cytosol"/>
    <property type="evidence" value="ECO:0007669"/>
    <property type="project" value="TreeGrafter"/>
</dbReference>
<dbReference type="GO" id="GO:1904263">
    <property type="term" value="P:positive regulation of TORC1 signaling"/>
    <property type="evidence" value="ECO:0007669"/>
    <property type="project" value="EnsemblFungi"/>
</dbReference>
<name>A0A1Q2ZV62_ZYGRO</name>
<evidence type="ECO:0000259" key="1">
    <source>
        <dbReference type="PROSITE" id="PS51834"/>
    </source>
</evidence>
<evidence type="ECO:0000313" key="3">
    <source>
        <dbReference type="Proteomes" id="UP000187013"/>
    </source>
</evidence>
<organism evidence="2 3">
    <name type="scientific">Zygosaccharomyces rouxii</name>
    <dbReference type="NCBI Taxonomy" id="4956"/>
    <lineage>
        <taxon>Eukaryota</taxon>
        <taxon>Fungi</taxon>
        <taxon>Dikarya</taxon>
        <taxon>Ascomycota</taxon>
        <taxon>Saccharomycotina</taxon>
        <taxon>Saccharomycetes</taxon>
        <taxon>Saccharomycetales</taxon>
        <taxon>Saccharomycetaceae</taxon>
        <taxon>Zygosaccharomyces</taxon>
    </lineage>
</organism>
<dbReference type="InterPro" id="IPR021713">
    <property type="entry name" value="Folliculin"/>
</dbReference>
<dbReference type="OrthoDB" id="5599713at2759"/>
<reference evidence="2 3" key="1">
    <citation type="submission" date="2016-08" db="EMBL/GenBank/DDBJ databases">
        <title>Draft genome sequence of allopolyploid Zygosaccharomyces rouxii.</title>
        <authorList>
            <person name="Watanabe J."/>
            <person name="Uehara K."/>
            <person name="Mogi Y."/>
            <person name="Tsukioka Y."/>
        </authorList>
    </citation>
    <scope>NUCLEOTIDE SEQUENCE [LARGE SCALE GENOMIC DNA]</scope>
    <source>
        <strain evidence="2 3">NBRC 110957</strain>
    </source>
</reference>
<dbReference type="EMBL" id="BDGX01000008">
    <property type="protein sequence ID" value="GAV47329.1"/>
    <property type="molecule type" value="Genomic_DNA"/>
</dbReference>
<dbReference type="InterPro" id="IPR037521">
    <property type="entry name" value="FLCN/SMCR8_DENN"/>
</dbReference>
<dbReference type="Proteomes" id="UP000187013">
    <property type="component" value="Unassembled WGS sequence"/>
</dbReference>
<dbReference type="PANTHER" id="PTHR31441:SF2">
    <property type="entry name" value="FOLLICULIN"/>
    <property type="match status" value="1"/>
</dbReference>
<proteinExistence type="predicted"/>
<evidence type="ECO:0000313" key="2">
    <source>
        <dbReference type="EMBL" id="GAV47329.1"/>
    </source>
</evidence>
<dbReference type="PROSITE" id="PS51834">
    <property type="entry name" value="DENN_FLCN_SMCR8"/>
    <property type="match status" value="1"/>
</dbReference>
<dbReference type="Pfam" id="PF11704">
    <property type="entry name" value="Folliculin"/>
    <property type="match status" value="1"/>
</dbReference>